<evidence type="ECO:0000256" key="4">
    <source>
        <dbReference type="ARBA" id="ARBA00032089"/>
    </source>
</evidence>
<dbReference type="CDD" id="cd14686">
    <property type="entry name" value="bZIP"/>
    <property type="match status" value="1"/>
</dbReference>
<evidence type="ECO:0000259" key="7">
    <source>
        <dbReference type="Pfam" id="PF04085"/>
    </source>
</evidence>
<keyword evidence="5" id="KW-0175">Coiled coil</keyword>
<name>A0A5C5X1A8_9PLAN</name>
<dbReference type="InterPro" id="IPR042175">
    <property type="entry name" value="Cell/Rod_MreC_2"/>
</dbReference>
<accession>A0A5C5X1A8</accession>
<protein>
    <recommendedName>
        <fullName evidence="2">Cell shape-determining protein MreC</fullName>
    </recommendedName>
    <alternativeName>
        <fullName evidence="4">Cell shape protein MreC</fullName>
    </alternativeName>
</protein>
<dbReference type="Proteomes" id="UP000317243">
    <property type="component" value="Unassembled WGS sequence"/>
</dbReference>
<evidence type="ECO:0000256" key="3">
    <source>
        <dbReference type="ARBA" id="ARBA00022960"/>
    </source>
</evidence>
<dbReference type="AlphaFoldDB" id="A0A5C5X1A8"/>
<dbReference type="GO" id="GO:0005886">
    <property type="term" value="C:plasma membrane"/>
    <property type="evidence" value="ECO:0007669"/>
    <property type="project" value="TreeGrafter"/>
</dbReference>
<evidence type="ECO:0000313" key="8">
    <source>
        <dbReference type="EMBL" id="TWT56658.1"/>
    </source>
</evidence>
<keyword evidence="6" id="KW-0472">Membrane</keyword>
<dbReference type="InterPro" id="IPR055342">
    <property type="entry name" value="MreC_beta-barrel_core"/>
</dbReference>
<dbReference type="GO" id="GO:0008360">
    <property type="term" value="P:regulation of cell shape"/>
    <property type="evidence" value="ECO:0007669"/>
    <property type="project" value="UniProtKB-KW"/>
</dbReference>
<evidence type="ECO:0000256" key="1">
    <source>
        <dbReference type="ARBA" id="ARBA00009369"/>
    </source>
</evidence>
<comment type="caution">
    <text evidence="8">The sequence shown here is derived from an EMBL/GenBank/DDBJ whole genome shotgun (WGS) entry which is preliminary data.</text>
</comment>
<feature type="transmembrane region" description="Helical" evidence="6">
    <location>
        <begin position="6"/>
        <end position="24"/>
    </location>
</feature>
<feature type="domain" description="Rod shape-determining protein MreC beta-barrel core" evidence="7">
    <location>
        <begin position="161"/>
        <end position="289"/>
    </location>
</feature>
<gene>
    <name evidence="8" type="primary">mreC</name>
    <name evidence="8" type="ORF">KOR42_00110</name>
</gene>
<keyword evidence="6" id="KW-1133">Transmembrane helix</keyword>
<evidence type="ECO:0000256" key="2">
    <source>
        <dbReference type="ARBA" id="ARBA00013855"/>
    </source>
</evidence>
<dbReference type="RefSeq" id="WP_146506597.1">
    <property type="nucleotide sequence ID" value="NZ_SIHI01000001.1"/>
</dbReference>
<evidence type="ECO:0000256" key="6">
    <source>
        <dbReference type="SAM" id="Phobius"/>
    </source>
</evidence>
<evidence type="ECO:0000313" key="9">
    <source>
        <dbReference type="Proteomes" id="UP000317243"/>
    </source>
</evidence>
<dbReference type="InterPro" id="IPR042177">
    <property type="entry name" value="Cell/Rod_1"/>
</dbReference>
<keyword evidence="6" id="KW-0812">Transmembrane</keyword>
<feature type="coiled-coil region" evidence="5">
    <location>
        <begin position="76"/>
        <end position="103"/>
    </location>
</feature>
<comment type="similarity">
    <text evidence="1">Belongs to the MreC family.</text>
</comment>
<proteinExistence type="inferred from homology"/>
<sequence length="320" mass="34971">MPASWRHPIFCFVGWVVFALLLHVGPTHWKGQLRTFLGDAAGLTLQGIQKAESSVSSLFQASHSPIEEHQQDKAAAERFKAERRDLQTQIAQLQRENERLRQVPEVTPPSPTSSLLKTRAIDANVLGVTGEESSMTVSLLVSAGSRHGISSEELVLEQPGLLIDQGENADIRLDRLVTTGRALLGRTHQVGRWTTVVQPIFDPQFRMAVRLVRESELGLVVGSSGILEGTGEDCRILEVKGTEPVAVGDLVYTDLAASLSSLPIYCGRVTEATILPQETHWTIRVAPVWAAGSIPKKVSILQTELKPDRGKDDPSEPESL</sequence>
<dbReference type="PANTHER" id="PTHR34138:SF1">
    <property type="entry name" value="CELL SHAPE-DETERMINING PROTEIN MREC"/>
    <property type="match status" value="1"/>
</dbReference>
<dbReference type="InterPro" id="IPR007221">
    <property type="entry name" value="MreC"/>
</dbReference>
<reference evidence="8 9" key="1">
    <citation type="submission" date="2019-02" db="EMBL/GenBank/DDBJ databases">
        <title>Deep-cultivation of Planctomycetes and their phenomic and genomic characterization uncovers novel biology.</title>
        <authorList>
            <person name="Wiegand S."/>
            <person name="Jogler M."/>
            <person name="Boedeker C."/>
            <person name="Pinto D."/>
            <person name="Vollmers J."/>
            <person name="Rivas-Marin E."/>
            <person name="Kohn T."/>
            <person name="Peeters S.H."/>
            <person name="Heuer A."/>
            <person name="Rast P."/>
            <person name="Oberbeckmann S."/>
            <person name="Bunk B."/>
            <person name="Jeske O."/>
            <person name="Meyerdierks A."/>
            <person name="Storesund J.E."/>
            <person name="Kallscheuer N."/>
            <person name="Luecker S."/>
            <person name="Lage O.M."/>
            <person name="Pohl T."/>
            <person name="Merkel B.J."/>
            <person name="Hornburger P."/>
            <person name="Mueller R.-W."/>
            <person name="Bruemmer F."/>
            <person name="Labrenz M."/>
            <person name="Spormann A.M."/>
            <person name="Op Den Camp H."/>
            <person name="Overmann J."/>
            <person name="Amann R."/>
            <person name="Jetten M.S.M."/>
            <person name="Mascher T."/>
            <person name="Medema M.H."/>
            <person name="Devos D.P."/>
            <person name="Kaster A.-K."/>
            <person name="Ovreas L."/>
            <person name="Rohde M."/>
            <person name="Galperin M.Y."/>
            <person name="Jogler C."/>
        </authorList>
    </citation>
    <scope>NUCLEOTIDE SEQUENCE [LARGE SCALE GENOMIC DNA]</scope>
    <source>
        <strain evidence="8 9">KOR42</strain>
    </source>
</reference>
<dbReference type="EMBL" id="SIHI01000001">
    <property type="protein sequence ID" value="TWT56658.1"/>
    <property type="molecule type" value="Genomic_DNA"/>
</dbReference>
<keyword evidence="3" id="KW-0133">Cell shape</keyword>
<dbReference type="OrthoDB" id="285465at2"/>
<dbReference type="PANTHER" id="PTHR34138">
    <property type="entry name" value="CELL SHAPE-DETERMINING PROTEIN MREC"/>
    <property type="match status" value="1"/>
</dbReference>
<evidence type="ECO:0000256" key="5">
    <source>
        <dbReference type="SAM" id="Coils"/>
    </source>
</evidence>
<dbReference type="Gene3D" id="2.40.10.340">
    <property type="entry name" value="Rod shape-determining protein MreC, domain 1"/>
    <property type="match status" value="1"/>
</dbReference>
<organism evidence="8 9">
    <name type="scientific">Thalassoglobus neptunius</name>
    <dbReference type="NCBI Taxonomy" id="1938619"/>
    <lineage>
        <taxon>Bacteria</taxon>
        <taxon>Pseudomonadati</taxon>
        <taxon>Planctomycetota</taxon>
        <taxon>Planctomycetia</taxon>
        <taxon>Planctomycetales</taxon>
        <taxon>Planctomycetaceae</taxon>
        <taxon>Thalassoglobus</taxon>
    </lineage>
</organism>
<dbReference type="Gene3D" id="2.40.10.350">
    <property type="entry name" value="Rod shape-determining protein MreC, domain 2"/>
    <property type="match status" value="1"/>
</dbReference>
<keyword evidence="9" id="KW-1185">Reference proteome</keyword>
<dbReference type="Pfam" id="PF04085">
    <property type="entry name" value="MreC"/>
    <property type="match status" value="1"/>
</dbReference>